<sequence>MMMISTSPSASMALINVLAEASKATNGGSDFKPLPTSFKPGPNDVICARGKARHHVGNVRFMTVVESHYPKYANAKNRVEKSLIVSEIVDQIRDDSPLGGFVRPEGGRWYLATDATAREKFGQRLRDLVGSGKYASSSKAKRSKRRAHEAILASKVGDVVASQQGTSLADRVKQLVAERNVHRNDDAQMQSIFNQANVELLQRLNRNA</sequence>
<gene>
    <name evidence="2" type="ORF">SEMRO_1272_G258240.1</name>
</gene>
<name>A0A9N8ENB5_9STRA</name>
<keyword evidence="3" id="KW-1185">Reference proteome</keyword>
<organism evidence="2 3">
    <name type="scientific">Seminavis robusta</name>
    <dbReference type="NCBI Taxonomy" id="568900"/>
    <lineage>
        <taxon>Eukaryota</taxon>
        <taxon>Sar</taxon>
        <taxon>Stramenopiles</taxon>
        <taxon>Ochrophyta</taxon>
        <taxon>Bacillariophyta</taxon>
        <taxon>Bacillariophyceae</taxon>
        <taxon>Bacillariophycidae</taxon>
        <taxon>Naviculales</taxon>
        <taxon>Naviculaceae</taxon>
        <taxon>Seminavis</taxon>
    </lineage>
</organism>
<evidence type="ECO:0000259" key="1">
    <source>
        <dbReference type="Pfam" id="PF20710"/>
    </source>
</evidence>
<dbReference type="EMBL" id="CAICTM010001270">
    <property type="protein sequence ID" value="CAB9522154.1"/>
    <property type="molecule type" value="Genomic_DNA"/>
</dbReference>
<evidence type="ECO:0000313" key="3">
    <source>
        <dbReference type="Proteomes" id="UP001153069"/>
    </source>
</evidence>
<evidence type="ECO:0000313" key="2">
    <source>
        <dbReference type="EMBL" id="CAB9522154.1"/>
    </source>
</evidence>
<reference evidence="2" key="1">
    <citation type="submission" date="2020-06" db="EMBL/GenBank/DDBJ databases">
        <authorList>
            <consortium name="Plant Systems Biology data submission"/>
        </authorList>
    </citation>
    <scope>NUCLEOTIDE SEQUENCE</scope>
    <source>
        <strain evidence="2">D6</strain>
    </source>
</reference>
<dbReference type="InterPro" id="IPR049227">
    <property type="entry name" value="DUF6824"/>
</dbReference>
<proteinExistence type="predicted"/>
<dbReference type="Proteomes" id="UP001153069">
    <property type="component" value="Unassembled WGS sequence"/>
</dbReference>
<dbReference type="Pfam" id="PF20710">
    <property type="entry name" value="DUF6824"/>
    <property type="match status" value="1"/>
</dbReference>
<comment type="caution">
    <text evidence="2">The sequence shown here is derived from an EMBL/GenBank/DDBJ whole genome shotgun (WGS) entry which is preliminary data.</text>
</comment>
<protein>
    <submittedName>
        <fullName evidence="2">Nitrilase family, member 2</fullName>
    </submittedName>
</protein>
<accession>A0A9N8ENB5</accession>
<feature type="domain" description="DUF6824" evidence="1">
    <location>
        <begin position="44"/>
        <end position="127"/>
    </location>
</feature>
<dbReference type="AlphaFoldDB" id="A0A9N8ENB5"/>